<dbReference type="STRING" id="1293598.IV56_GL000506"/>
<accession>A0A0R2MWA9</accession>
<evidence type="ECO:0000256" key="1">
    <source>
        <dbReference type="SAM" id="SignalP"/>
    </source>
</evidence>
<dbReference type="PATRIC" id="fig|1293598.4.peg.540"/>
<protein>
    <recommendedName>
        <fullName evidence="2">SCP domain-containing protein</fullName>
    </recommendedName>
</protein>
<dbReference type="CDD" id="cd05379">
    <property type="entry name" value="CAP_bacterial"/>
    <property type="match status" value="1"/>
</dbReference>
<comment type="caution">
    <text evidence="3">The sequence shown here is derived from an EMBL/GenBank/DDBJ whole genome shotgun (WGS) entry which is preliminary data.</text>
</comment>
<dbReference type="InterPro" id="IPR014044">
    <property type="entry name" value="CAP_dom"/>
</dbReference>
<organism evidence="3 4">
    <name type="scientific">Lacticaseibacillus saniviri JCM 17471 = DSM 24301</name>
    <dbReference type="NCBI Taxonomy" id="1293598"/>
    <lineage>
        <taxon>Bacteria</taxon>
        <taxon>Bacillati</taxon>
        <taxon>Bacillota</taxon>
        <taxon>Bacilli</taxon>
        <taxon>Lactobacillales</taxon>
        <taxon>Lactobacillaceae</taxon>
        <taxon>Lacticaseibacillus</taxon>
    </lineage>
</organism>
<dbReference type="PANTHER" id="PTHR31157">
    <property type="entry name" value="SCP DOMAIN-CONTAINING PROTEIN"/>
    <property type="match status" value="1"/>
</dbReference>
<feature type="chain" id="PRO_5039573819" description="SCP domain-containing protein" evidence="1">
    <location>
        <begin position="26"/>
        <end position="340"/>
    </location>
</feature>
<dbReference type="Gene3D" id="3.40.33.10">
    <property type="entry name" value="CAP"/>
    <property type="match status" value="1"/>
</dbReference>
<keyword evidence="1" id="KW-0732">Signal</keyword>
<evidence type="ECO:0000313" key="4">
    <source>
        <dbReference type="Proteomes" id="UP000050969"/>
    </source>
</evidence>
<evidence type="ECO:0000259" key="2">
    <source>
        <dbReference type="Pfam" id="PF00188"/>
    </source>
</evidence>
<dbReference type="AlphaFoldDB" id="A0A0R2MWA9"/>
<evidence type="ECO:0000313" key="3">
    <source>
        <dbReference type="EMBL" id="KRO17180.1"/>
    </source>
</evidence>
<keyword evidence="4" id="KW-1185">Reference proteome</keyword>
<proteinExistence type="predicted"/>
<reference evidence="3 4" key="1">
    <citation type="journal article" date="2015" name="Genome Announc.">
        <title>Expanding the biotechnology potential of lactobacilli through comparative genomics of 213 strains and associated genera.</title>
        <authorList>
            <person name="Sun Z."/>
            <person name="Harris H.M."/>
            <person name="McCann A."/>
            <person name="Guo C."/>
            <person name="Argimon S."/>
            <person name="Zhang W."/>
            <person name="Yang X."/>
            <person name="Jeffery I.B."/>
            <person name="Cooney J.C."/>
            <person name="Kagawa T.F."/>
            <person name="Liu W."/>
            <person name="Song Y."/>
            <person name="Salvetti E."/>
            <person name="Wrobel A."/>
            <person name="Rasinkangas P."/>
            <person name="Parkhill J."/>
            <person name="Rea M.C."/>
            <person name="O'Sullivan O."/>
            <person name="Ritari J."/>
            <person name="Douillard F.P."/>
            <person name="Paul Ross R."/>
            <person name="Yang R."/>
            <person name="Briner A.E."/>
            <person name="Felis G.E."/>
            <person name="de Vos W.M."/>
            <person name="Barrangou R."/>
            <person name="Klaenhammer T.R."/>
            <person name="Caufield P.W."/>
            <person name="Cui Y."/>
            <person name="Zhang H."/>
            <person name="O'Toole P.W."/>
        </authorList>
    </citation>
    <scope>NUCLEOTIDE SEQUENCE [LARGE SCALE GENOMIC DNA]</scope>
    <source>
        <strain evidence="3 4">DSM 24301</strain>
    </source>
</reference>
<dbReference type="PANTHER" id="PTHR31157:SF1">
    <property type="entry name" value="SCP DOMAIN-CONTAINING PROTEIN"/>
    <property type="match status" value="1"/>
</dbReference>
<dbReference type="Proteomes" id="UP000050969">
    <property type="component" value="Unassembled WGS sequence"/>
</dbReference>
<gene>
    <name evidence="3" type="ORF">IV56_GL000506</name>
</gene>
<dbReference type="SUPFAM" id="SSF55797">
    <property type="entry name" value="PR-1-like"/>
    <property type="match status" value="1"/>
</dbReference>
<dbReference type="InterPro" id="IPR035940">
    <property type="entry name" value="CAP_sf"/>
</dbReference>
<feature type="signal peptide" evidence="1">
    <location>
        <begin position="1"/>
        <end position="25"/>
    </location>
</feature>
<feature type="domain" description="SCP" evidence="2">
    <location>
        <begin position="210"/>
        <end position="330"/>
    </location>
</feature>
<sequence>MMGKLQQWVKAGLVTSALLGGAMFAQQTQSVSASSSVGMVNYVKGYGIAIYQQPLSWLTGKYLATNSNWKVYEARKSDQWNFNLGGKQWISGKYFDLRGETSMQTLNGVVRIQPGTHYGFTVWDNPSASRKATSHAPLKAGSSWRVVKRAVVQGAVWYNLGGNQWIYGDQVNLISEQYRGMKTYTSSIPEDLIKLDDVQMAAKVNTRLVEIINQYRQQHGAVALRDNDTLMAAAKVRSQQEADAANAKDVYAADHNLPDGQPFYKEAHYAEYYSHVSFGGENLLITNGSEIEEIAQNAFNQWKNSPGHNANMLNPKFVDQGMGVICLHNGQWLALQDFGG</sequence>
<dbReference type="EMBL" id="JQCE01000021">
    <property type="protein sequence ID" value="KRO17180.1"/>
    <property type="molecule type" value="Genomic_DNA"/>
</dbReference>
<name>A0A0R2MWA9_9LACO</name>
<dbReference type="Pfam" id="PF00188">
    <property type="entry name" value="CAP"/>
    <property type="match status" value="1"/>
</dbReference>